<reference evidence="2" key="1">
    <citation type="journal article" date="2022" name="Mol. Ecol. Resour.">
        <title>The genomes of chicory, endive, great burdock and yacon provide insights into Asteraceae palaeo-polyploidization history and plant inulin production.</title>
        <authorList>
            <person name="Fan W."/>
            <person name="Wang S."/>
            <person name="Wang H."/>
            <person name="Wang A."/>
            <person name="Jiang F."/>
            <person name="Liu H."/>
            <person name="Zhao H."/>
            <person name="Xu D."/>
            <person name="Zhang Y."/>
        </authorList>
    </citation>
    <scope>NUCLEOTIDE SEQUENCE [LARGE SCALE GENOMIC DNA]</scope>
    <source>
        <strain evidence="2">cv. Yunnan</strain>
    </source>
</reference>
<protein>
    <submittedName>
        <fullName evidence="1">Uncharacterized protein</fullName>
    </submittedName>
</protein>
<reference evidence="1 2" key="2">
    <citation type="journal article" date="2022" name="Mol. Ecol. Resour.">
        <title>The genomes of chicory, endive, great burdock and yacon provide insights into Asteraceae paleo-polyploidization history and plant inulin production.</title>
        <authorList>
            <person name="Fan W."/>
            <person name="Wang S."/>
            <person name="Wang H."/>
            <person name="Wang A."/>
            <person name="Jiang F."/>
            <person name="Liu H."/>
            <person name="Zhao H."/>
            <person name="Xu D."/>
            <person name="Zhang Y."/>
        </authorList>
    </citation>
    <scope>NUCLEOTIDE SEQUENCE [LARGE SCALE GENOMIC DNA]</scope>
    <source>
        <strain evidence="2">cv. Yunnan</strain>
        <tissue evidence="1">Leaves</tissue>
    </source>
</reference>
<proteinExistence type="predicted"/>
<evidence type="ECO:0000313" key="2">
    <source>
        <dbReference type="Proteomes" id="UP001056120"/>
    </source>
</evidence>
<dbReference type="Proteomes" id="UP001056120">
    <property type="component" value="Linkage Group LG14"/>
</dbReference>
<name>A0ACB9GRN0_9ASTR</name>
<accession>A0ACB9GRN0</accession>
<sequence>MAAEHREIVQRRCYNVTGENADEATVDKLISTEESEAFYRGQFRSKGGGSSLPPNRQQSSFLALPPTGITSATAAFKSAINTHHESPCHNRLWLDVLSSSIATTRRYLSHRLTTSPSSASYSQSPP</sequence>
<comment type="caution">
    <text evidence="1">The sequence shown here is derived from an EMBL/GenBank/DDBJ whole genome shotgun (WGS) entry which is preliminary data.</text>
</comment>
<evidence type="ECO:0000313" key="1">
    <source>
        <dbReference type="EMBL" id="KAI3785645.1"/>
    </source>
</evidence>
<keyword evidence="2" id="KW-1185">Reference proteome</keyword>
<dbReference type="EMBL" id="CM042031">
    <property type="protein sequence ID" value="KAI3785645.1"/>
    <property type="molecule type" value="Genomic_DNA"/>
</dbReference>
<gene>
    <name evidence="1" type="ORF">L1987_44769</name>
</gene>
<organism evidence="1 2">
    <name type="scientific">Smallanthus sonchifolius</name>
    <dbReference type="NCBI Taxonomy" id="185202"/>
    <lineage>
        <taxon>Eukaryota</taxon>
        <taxon>Viridiplantae</taxon>
        <taxon>Streptophyta</taxon>
        <taxon>Embryophyta</taxon>
        <taxon>Tracheophyta</taxon>
        <taxon>Spermatophyta</taxon>
        <taxon>Magnoliopsida</taxon>
        <taxon>eudicotyledons</taxon>
        <taxon>Gunneridae</taxon>
        <taxon>Pentapetalae</taxon>
        <taxon>asterids</taxon>
        <taxon>campanulids</taxon>
        <taxon>Asterales</taxon>
        <taxon>Asteraceae</taxon>
        <taxon>Asteroideae</taxon>
        <taxon>Heliantheae alliance</taxon>
        <taxon>Millerieae</taxon>
        <taxon>Smallanthus</taxon>
    </lineage>
</organism>